<keyword evidence="1" id="KW-0175">Coiled coil</keyword>
<comment type="caution">
    <text evidence="3">The sequence shown here is derived from an EMBL/GenBank/DDBJ whole genome shotgun (WGS) entry which is preliminary data.</text>
</comment>
<feature type="coiled-coil region" evidence="1">
    <location>
        <begin position="90"/>
        <end position="138"/>
    </location>
</feature>
<protein>
    <submittedName>
        <fullName evidence="3">Shugoshin-1 like</fullName>
    </submittedName>
</protein>
<dbReference type="GO" id="GO:0034090">
    <property type="term" value="P:maintenance of meiotic sister chromatid cohesion"/>
    <property type="evidence" value="ECO:0007669"/>
    <property type="project" value="InterPro"/>
</dbReference>
<dbReference type="AlphaFoldDB" id="A0AAD7Q535"/>
<gene>
    <name evidence="3" type="ORF">O6P43_004985</name>
</gene>
<dbReference type="PANTHER" id="PTHR34373">
    <property type="entry name" value="SHUGOSHIN 2"/>
    <property type="match status" value="1"/>
</dbReference>
<dbReference type="EMBL" id="JARAOO010000003">
    <property type="protein sequence ID" value="KAJ7975005.1"/>
    <property type="molecule type" value="Genomic_DNA"/>
</dbReference>
<dbReference type="KEGG" id="qsa:O6P43_004985"/>
<dbReference type="PANTHER" id="PTHR34373:SF9">
    <property type="entry name" value="SHUGOSHIN 2"/>
    <property type="match status" value="1"/>
</dbReference>
<evidence type="ECO:0000313" key="3">
    <source>
        <dbReference type="EMBL" id="KAJ7975005.1"/>
    </source>
</evidence>
<dbReference type="InterPro" id="IPR044693">
    <property type="entry name" value="SGO_plant"/>
</dbReference>
<feature type="region of interest" description="Disordered" evidence="2">
    <location>
        <begin position="1"/>
        <end position="60"/>
    </location>
</feature>
<organism evidence="3 4">
    <name type="scientific">Quillaja saponaria</name>
    <name type="common">Soap bark tree</name>
    <dbReference type="NCBI Taxonomy" id="32244"/>
    <lineage>
        <taxon>Eukaryota</taxon>
        <taxon>Viridiplantae</taxon>
        <taxon>Streptophyta</taxon>
        <taxon>Embryophyta</taxon>
        <taxon>Tracheophyta</taxon>
        <taxon>Spermatophyta</taxon>
        <taxon>Magnoliopsida</taxon>
        <taxon>eudicotyledons</taxon>
        <taxon>Gunneridae</taxon>
        <taxon>Pentapetalae</taxon>
        <taxon>rosids</taxon>
        <taxon>fabids</taxon>
        <taxon>Fabales</taxon>
        <taxon>Quillajaceae</taxon>
        <taxon>Quillaja</taxon>
    </lineage>
</organism>
<accession>A0AAD7Q535</accession>
<name>A0AAD7Q535_QUISA</name>
<proteinExistence type="predicted"/>
<dbReference type="GO" id="GO:0045144">
    <property type="term" value="P:meiotic sister chromatid segregation"/>
    <property type="evidence" value="ECO:0007669"/>
    <property type="project" value="InterPro"/>
</dbReference>
<evidence type="ECO:0000256" key="2">
    <source>
        <dbReference type="SAM" id="MobiDB-lite"/>
    </source>
</evidence>
<evidence type="ECO:0000256" key="1">
    <source>
        <dbReference type="SAM" id="Coils"/>
    </source>
</evidence>
<evidence type="ECO:0000313" key="4">
    <source>
        <dbReference type="Proteomes" id="UP001163823"/>
    </source>
</evidence>
<dbReference type="Proteomes" id="UP001163823">
    <property type="component" value="Chromosome 3"/>
</dbReference>
<keyword evidence="4" id="KW-1185">Reference proteome</keyword>
<reference evidence="3" key="1">
    <citation type="journal article" date="2023" name="Science">
        <title>Elucidation of the pathway for biosynthesis of saponin adjuvants from the soapbark tree.</title>
        <authorList>
            <person name="Reed J."/>
            <person name="Orme A."/>
            <person name="El-Demerdash A."/>
            <person name="Owen C."/>
            <person name="Martin L.B.B."/>
            <person name="Misra R.C."/>
            <person name="Kikuchi S."/>
            <person name="Rejzek M."/>
            <person name="Martin A.C."/>
            <person name="Harkess A."/>
            <person name="Leebens-Mack J."/>
            <person name="Louveau T."/>
            <person name="Stephenson M.J."/>
            <person name="Osbourn A."/>
        </authorList>
    </citation>
    <scope>NUCLEOTIDE SEQUENCE</scope>
    <source>
        <strain evidence="3">S10</strain>
    </source>
</reference>
<dbReference type="GO" id="GO:0000775">
    <property type="term" value="C:chromosome, centromeric region"/>
    <property type="evidence" value="ECO:0007669"/>
    <property type="project" value="InterPro"/>
</dbReference>
<sequence>MYGVVLLDSEEYGGTGDETKKEKMSKGNSIRGAQRKRLADITNLQQQPPKFPNEQPKNKVSPAVAKDYAEQLHKENMALVKILADRNTIIELSGVELQKLRTNLEKLKEQNWKLAQANNQILADLNSGKERLHELQHELGCKNGILKAMKLELEGKRKAKKVPCEIVPNKSSKVGRIEKDHGAETSLANIGDDKFCNTERRLSKPQSLELTTLEQAHAIEKVDNKRRCLRRQSARFKSEKTGTLWRLF</sequence>